<evidence type="ECO:0000313" key="2">
    <source>
        <dbReference type="EMBL" id="XHV10820.1"/>
    </source>
</evidence>
<proteinExistence type="predicted"/>
<dbReference type="EMBL" id="PQ287320">
    <property type="protein sequence ID" value="XHV10820.1"/>
    <property type="molecule type" value="Genomic_DNA"/>
</dbReference>
<evidence type="ECO:0000256" key="1">
    <source>
        <dbReference type="SAM" id="MobiDB-lite"/>
    </source>
</evidence>
<feature type="compositionally biased region" description="Polar residues" evidence="1">
    <location>
        <begin position="102"/>
        <end position="114"/>
    </location>
</feature>
<gene>
    <name evidence="2" type="ORF">BL57_348</name>
</gene>
<protein>
    <submittedName>
        <fullName evidence="2">Uncharacterized protein</fullName>
    </submittedName>
</protein>
<sequence length="114" mass="12184">MTSLIPKDTVVWAVGGLAKDGAPKIITTGSRILRRKKRRLDAPGRFLDVVRYLGLDYLLERVNGGWVVLLRDSCLYGVMPAGADLPQTTGDISAATRFPGGPSSTLTATTRPAS</sequence>
<reference evidence="2" key="1">
    <citation type="submission" date="2024-10" db="EMBL/GenBank/DDBJ databases">
        <title>Genetic diversity among independent isolates of the Dolichocephalovirinae subfamily.</title>
        <authorList>
            <person name="Ely B."/>
            <person name="Thomas Q."/>
            <person name="Mohammadi T."/>
        </authorList>
    </citation>
    <scope>NUCLEOTIDE SEQUENCE</scope>
</reference>
<feature type="region of interest" description="Disordered" evidence="1">
    <location>
        <begin position="90"/>
        <end position="114"/>
    </location>
</feature>
<accession>A0AB74UL12</accession>
<organism evidence="2">
    <name type="scientific">Caulobacter phage BL57</name>
    <dbReference type="NCBI Taxonomy" id="3348355"/>
    <lineage>
        <taxon>Viruses</taxon>
    </lineage>
</organism>
<name>A0AB74UL12_9VIRU</name>